<evidence type="ECO:0008006" key="3">
    <source>
        <dbReference type="Google" id="ProtNLM"/>
    </source>
</evidence>
<reference evidence="1 2" key="1">
    <citation type="submission" date="2015-11" db="EMBL/GenBank/DDBJ databases">
        <title>Genomic analysis of 38 Legionella species identifies large and diverse effector repertoires.</title>
        <authorList>
            <person name="Burstein D."/>
            <person name="Amaro F."/>
            <person name="Zusman T."/>
            <person name="Lifshitz Z."/>
            <person name="Cohen O."/>
            <person name="Gilbert J.A."/>
            <person name="Pupko T."/>
            <person name="Shuman H.A."/>
            <person name="Segal G."/>
        </authorList>
    </citation>
    <scope>NUCLEOTIDE SEQUENCE [LARGE SCALE GENOMIC DNA]</scope>
    <source>
        <strain evidence="1 2">ATCC 49655</strain>
    </source>
</reference>
<dbReference type="STRING" id="1122169.Lsha_0209"/>
<name>A0A0W0Z9Q2_9GAMM</name>
<keyword evidence="2" id="KW-1185">Reference proteome</keyword>
<proteinExistence type="predicted"/>
<dbReference type="RefSeq" id="WP_018577083.1">
    <property type="nucleotide sequence ID" value="NZ_KB892394.1"/>
</dbReference>
<dbReference type="eggNOG" id="COG1999">
    <property type="taxonomic scope" value="Bacteria"/>
</dbReference>
<dbReference type="Proteomes" id="UP000054600">
    <property type="component" value="Unassembled WGS sequence"/>
</dbReference>
<comment type="caution">
    <text evidence="1">The sequence shown here is derived from an EMBL/GenBank/DDBJ whole genome shotgun (WGS) entry which is preliminary data.</text>
</comment>
<accession>A0A0W0Z9Q2</accession>
<dbReference type="EMBL" id="LNYW01000009">
    <property type="protein sequence ID" value="KTD65848.1"/>
    <property type="molecule type" value="Genomic_DNA"/>
</dbReference>
<gene>
    <name evidence="1" type="ORF">Lsha_0209</name>
</gene>
<dbReference type="OrthoDB" id="9785445at2"/>
<organism evidence="1 2">
    <name type="scientific">Legionella shakespearei DSM 23087</name>
    <dbReference type="NCBI Taxonomy" id="1122169"/>
    <lineage>
        <taxon>Bacteria</taxon>
        <taxon>Pseudomonadati</taxon>
        <taxon>Pseudomonadota</taxon>
        <taxon>Gammaproteobacteria</taxon>
        <taxon>Legionellales</taxon>
        <taxon>Legionellaceae</taxon>
        <taxon>Legionella</taxon>
    </lineage>
</organism>
<protein>
    <recommendedName>
        <fullName evidence="3">Transmembrane protein</fullName>
    </recommendedName>
</protein>
<evidence type="ECO:0000313" key="2">
    <source>
        <dbReference type="Proteomes" id="UP000054600"/>
    </source>
</evidence>
<dbReference type="AlphaFoldDB" id="A0A0W0Z9Q2"/>
<dbReference type="PATRIC" id="fig|1122169.6.peg.233"/>
<evidence type="ECO:0000313" key="1">
    <source>
        <dbReference type="EMBL" id="KTD65848.1"/>
    </source>
</evidence>
<sequence length="187" mass="21098">MKKHASKYYVLLLLTIMFAAPGIAAYVFYQHPSWLGTTRVNKGTLLSPSLELKAFNEKAKWKIVLFNPGQCKKECLEQLNLLARVRLALGRRLYEVDEWLLLDEQSAAQAEEMRPVLKDQDIHVATLSAKEQAELSSLSAEDRIFIANPGQFLILGYKANVNPDDVYKDMKLLLNTSENKGDTANAK</sequence>